<protein>
    <submittedName>
        <fullName evidence="1">Uncharacterized protein</fullName>
    </submittedName>
</protein>
<sequence length="168" mass="17666">MRETDGAFEALRAVSSSAPWPPCWFLGLGVPPSSSTSTPRCRILAALLKRLGQCQAPPPGLLVVPGTWSPSQQQHKRPAMRETSGAFEALTAVSSSDPWPPHWFLGLGVPPSSSTSAPPCGRPAALLKRLGQCQAQPPGLLVGSWDLESLPEAAQASPSLDFSNTVCT</sequence>
<dbReference type="EMBL" id="JANPWB010000014">
    <property type="protein sequence ID" value="KAJ1097325.1"/>
    <property type="molecule type" value="Genomic_DNA"/>
</dbReference>
<evidence type="ECO:0000313" key="1">
    <source>
        <dbReference type="EMBL" id="KAJ1097325.1"/>
    </source>
</evidence>
<comment type="caution">
    <text evidence="1">The sequence shown here is derived from an EMBL/GenBank/DDBJ whole genome shotgun (WGS) entry which is preliminary data.</text>
</comment>
<name>A0AAV7MB13_PLEWA</name>
<gene>
    <name evidence="1" type="ORF">NDU88_002449</name>
</gene>
<dbReference type="Proteomes" id="UP001066276">
    <property type="component" value="Chromosome 10"/>
</dbReference>
<reference evidence="1" key="1">
    <citation type="journal article" date="2022" name="bioRxiv">
        <title>Sequencing and chromosome-scale assembly of the giantPleurodeles waltlgenome.</title>
        <authorList>
            <person name="Brown T."/>
            <person name="Elewa A."/>
            <person name="Iarovenko S."/>
            <person name="Subramanian E."/>
            <person name="Araus A.J."/>
            <person name="Petzold A."/>
            <person name="Susuki M."/>
            <person name="Suzuki K.-i.T."/>
            <person name="Hayashi T."/>
            <person name="Toyoda A."/>
            <person name="Oliveira C."/>
            <person name="Osipova E."/>
            <person name="Leigh N.D."/>
            <person name="Simon A."/>
            <person name="Yun M.H."/>
        </authorList>
    </citation>
    <scope>NUCLEOTIDE SEQUENCE</scope>
    <source>
        <strain evidence="1">20211129_DDA</strain>
        <tissue evidence="1">Liver</tissue>
    </source>
</reference>
<dbReference type="AlphaFoldDB" id="A0AAV7MB13"/>
<organism evidence="1 2">
    <name type="scientific">Pleurodeles waltl</name>
    <name type="common">Iberian ribbed newt</name>
    <dbReference type="NCBI Taxonomy" id="8319"/>
    <lineage>
        <taxon>Eukaryota</taxon>
        <taxon>Metazoa</taxon>
        <taxon>Chordata</taxon>
        <taxon>Craniata</taxon>
        <taxon>Vertebrata</taxon>
        <taxon>Euteleostomi</taxon>
        <taxon>Amphibia</taxon>
        <taxon>Batrachia</taxon>
        <taxon>Caudata</taxon>
        <taxon>Salamandroidea</taxon>
        <taxon>Salamandridae</taxon>
        <taxon>Pleurodelinae</taxon>
        <taxon>Pleurodeles</taxon>
    </lineage>
</organism>
<accession>A0AAV7MB13</accession>
<proteinExistence type="predicted"/>
<keyword evidence="2" id="KW-1185">Reference proteome</keyword>
<evidence type="ECO:0000313" key="2">
    <source>
        <dbReference type="Proteomes" id="UP001066276"/>
    </source>
</evidence>